<protein>
    <recommendedName>
        <fullName evidence="3">Fungal lipase-type domain-containing protein</fullName>
    </recommendedName>
</protein>
<accession>A0A271IYN9</accession>
<dbReference type="AlphaFoldDB" id="A0A271IYN9"/>
<feature type="domain" description="Fungal lipase-type" evidence="3">
    <location>
        <begin position="89"/>
        <end position="230"/>
    </location>
</feature>
<dbReference type="OrthoDB" id="5522031at2"/>
<dbReference type="SUPFAM" id="SSF53474">
    <property type="entry name" value="alpha/beta-Hydrolases"/>
    <property type="match status" value="1"/>
</dbReference>
<dbReference type="Pfam" id="PF01764">
    <property type="entry name" value="Lipase_3"/>
    <property type="match status" value="1"/>
</dbReference>
<keyword evidence="2" id="KW-0472">Membrane</keyword>
<feature type="transmembrane region" description="Helical" evidence="2">
    <location>
        <begin position="364"/>
        <end position="382"/>
    </location>
</feature>
<keyword evidence="2" id="KW-0812">Transmembrane</keyword>
<evidence type="ECO:0000313" key="5">
    <source>
        <dbReference type="Proteomes" id="UP000216339"/>
    </source>
</evidence>
<dbReference type="PANTHER" id="PTHR45856">
    <property type="entry name" value="ALPHA/BETA-HYDROLASES SUPERFAMILY PROTEIN"/>
    <property type="match status" value="1"/>
</dbReference>
<dbReference type="Proteomes" id="UP000216339">
    <property type="component" value="Unassembled WGS sequence"/>
</dbReference>
<dbReference type="Gene3D" id="3.40.50.1820">
    <property type="entry name" value="alpha/beta hydrolase"/>
    <property type="match status" value="1"/>
</dbReference>
<evidence type="ECO:0000313" key="4">
    <source>
        <dbReference type="EMBL" id="PAP76312.1"/>
    </source>
</evidence>
<feature type="transmembrane region" description="Helical" evidence="2">
    <location>
        <begin position="340"/>
        <end position="358"/>
    </location>
</feature>
<dbReference type="GO" id="GO:0006629">
    <property type="term" value="P:lipid metabolic process"/>
    <property type="evidence" value="ECO:0007669"/>
    <property type="project" value="InterPro"/>
</dbReference>
<evidence type="ECO:0000259" key="3">
    <source>
        <dbReference type="Pfam" id="PF01764"/>
    </source>
</evidence>
<proteinExistence type="predicted"/>
<reference evidence="4 5" key="1">
    <citation type="submission" date="2016-11" db="EMBL/GenBank/DDBJ databases">
        <title>Study of marine rhodopsin-containing bacteria.</title>
        <authorList>
            <person name="Yoshizawa S."/>
            <person name="Kumagai Y."/>
            <person name="Kogure K."/>
        </authorList>
    </citation>
    <scope>NUCLEOTIDE SEQUENCE [LARGE SCALE GENOMIC DNA]</scope>
    <source>
        <strain evidence="4 5">SAORIC-28</strain>
    </source>
</reference>
<dbReference type="InterPro" id="IPR051218">
    <property type="entry name" value="Sec_MonoDiacylglyc_Lipase"/>
</dbReference>
<sequence>MIIHTTPAPPEPPPEPARDAAGLLPPGAVPHAERYQTLGPLAVDLALAAYWKPGPLRAALEAAGATDVLTVRSGSQFAVACRIGRRAWVAFRGSDDLDDWIVNVTLRGSVPEAPWVKPDPALTGCHPGFGTAWSGLRHDLADWFDRVEPEAVVLAGHSLGGALATLSAASLARAGRWVEAVITIGAPRVGRPAFAAAYAALTTGPEAISLRAVTWRVVNPGDAVPAVPPTLLGFDHVGEEVLLEPRHPLLGTGGPTLQTSPLGAFFQFVESVWIGTPAWALSAAGRWGARRKADHAKGLYGAIFRASEAPLAPLRVSAEEHAANTDDPTPPSPAARRLRLGVVVALVAVVAGALWGTYVLAPELTAALAVGLVLFGFLEWVVRADVL</sequence>
<organism evidence="4 5">
    <name type="scientific">Rubrivirga marina</name>
    <dbReference type="NCBI Taxonomy" id="1196024"/>
    <lineage>
        <taxon>Bacteria</taxon>
        <taxon>Pseudomonadati</taxon>
        <taxon>Rhodothermota</taxon>
        <taxon>Rhodothermia</taxon>
        <taxon>Rhodothermales</taxon>
        <taxon>Rubricoccaceae</taxon>
        <taxon>Rubrivirga</taxon>
    </lineage>
</organism>
<feature type="region of interest" description="Disordered" evidence="1">
    <location>
        <begin position="1"/>
        <end position="26"/>
    </location>
</feature>
<dbReference type="PANTHER" id="PTHR45856:SF24">
    <property type="entry name" value="FUNGAL LIPASE-LIKE DOMAIN-CONTAINING PROTEIN"/>
    <property type="match status" value="1"/>
</dbReference>
<evidence type="ECO:0000256" key="1">
    <source>
        <dbReference type="SAM" id="MobiDB-lite"/>
    </source>
</evidence>
<dbReference type="EMBL" id="MQWD01000001">
    <property type="protein sequence ID" value="PAP76312.1"/>
    <property type="molecule type" value="Genomic_DNA"/>
</dbReference>
<dbReference type="InterPro" id="IPR029058">
    <property type="entry name" value="AB_hydrolase_fold"/>
</dbReference>
<comment type="caution">
    <text evidence="4">The sequence shown here is derived from an EMBL/GenBank/DDBJ whole genome shotgun (WGS) entry which is preliminary data.</text>
</comment>
<dbReference type="CDD" id="cd00519">
    <property type="entry name" value="Lipase_3"/>
    <property type="match status" value="1"/>
</dbReference>
<keyword evidence="2" id="KW-1133">Transmembrane helix</keyword>
<keyword evidence="5" id="KW-1185">Reference proteome</keyword>
<dbReference type="RefSeq" id="WP_143537586.1">
    <property type="nucleotide sequence ID" value="NZ_MQWD01000001.1"/>
</dbReference>
<gene>
    <name evidence="4" type="ORF">BSZ37_07565</name>
</gene>
<evidence type="ECO:0000256" key="2">
    <source>
        <dbReference type="SAM" id="Phobius"/>
    </source>
</evidence>
<name>A0A271IYN9_9BACT</name>
<dbReference type="InterPro" id="IPR002921">
    <property type="entry name" value="Fungal_lipase-type"/>
</dbReference>